<gene>
    <name evidence="1" type="ORF">ANE_LOCUS597</name>
</gene>
<protein>
    <submittedName>
        <fullName evidence="1">Uncharacterized protein</fullName>
    </submittedName>
</protein>
<organism evidence="1 2">
    <name type="scientific">Arabis nemorensis</name>
    <dbReference type="NCBI Taxonomy" id="586526"/>
    <lineage>
        <taxon>Eukaryota</taxon>
        <taxon>Viridiplantae</taxon>
        <taxon>Streptophyta</taxon>
        <taxon>Embryophyta</taxon>
        <taxon>Tracheophyta</taxon>
        <taxon>Spermatophyta</taxon>
        <taxon>Magnoliopsida</taxon>
        <taxon>eudicotyledons</taxon>
        <taxon>Gunneridae</taxon>
        <taxon>Pentapetalae</taxon>
        <taxon>rosids</taxon>
        <taxon>malvids</taxon>
        <taxon>Brassicales</taxon>
        <taxon>Brassicaceae</taxon>
        <taxon>Arabideae</taxon>
        <taxon>Arabis</taxon>
    </lineage>
</organism>
<dbReference type="AlphaFoldDB" id="A0A565AMA1"/>
<comment type="caution">
    <text evidence="1">The sequence shown here is derived from an EMBL/GenBank/DDBJ whole genome shotgun (WGS) entry which is preliminary data.</text>
</comment>
<name>A0A565AMA1_9BRAS</name>
<sequence>MELMTRKRFENRLFLTLWVTTVMFSSGGEEIFLGINHLPFDIPTLEPTLRCDEQLQTISRANYDHEVYMRWWSLKQLCHWGLWFPCHWTIDFEMEINPYVVETTANA</sequence>
<keyword evidence="2" id="KW-1185">Reference proteome</keyword>
<evidence type="ECO:0000313" key="1">
    <source>
        <dbReference type="EMBL" id="VVA90152.1"/>
    </source>
</evidence>
<reference evidence="1" key="1">
    <citation type="submission" date="2019-07" db="EMBL/GenBank/DDBJ databases">
        <authorList>
            <person name="Dittberner H."/>
        </authorList>
    </citation>
    <scope>NUCLEOTIDE SEQUENCE [LARGE SCALE GENOMIC DNA]</scope>
</reference>
<proteinExistence type="predicted"/>
<dbReference type="Proteomes" id="UP000489600">
    <property type="component" value="Unassembled WGS sequence"/>
</dbReference>
<evidence type="ECO:0000313" key="2">
    <source>
        <dbReference type="Proteomes" id="UP000489600"/>
    </source>
</evidence>
<accession>A0A565AMA1</accession>
<dbReference type="EMBL" id="CABITT030000001">
    <property type="protein sequence ID" value="VVA90152.1"/>
    <property type="molecule type" value="Genomic_DNA"/>
</dbReference>